<protein>
    <submittedName>
        <fullName evidence="1">Uncharacterized protein</fullName>
    </submittedName>
</protein>
<proteinExistence type="predicted"/>
<dbReference type="EMBL" id="JASBWV010000005">
    <property type="protein sequence ID" value="KAJ9126292.1"/>
    <property type="molecule type" value="Genomic_DNA"/>
</dbReference>
<gene>
    <name evidence="1" type="ORF">QFC24_002024</name>
</gene>
<sequence>MGGGPDDDKMSTDSQVKQRPYPGPEKTRDSLLAKLTVKPWIESIPQGIVFTNALVVDPATSTLLEGLQTVVVKDGKIESIRRGESDTSKDRYGFQIVDLKGTYICPGLIDCHVHVTAVPGVKTMAEAVRIPEEVIHYRSSYVLKEMLLRGFTTVRDTGGATKPLAIAISEGLILGPRLIQCGKAISQTGGHGDFSPGFSGGSGTGCCGGHSASLGRVADGVPQVLKATREELKAGADGSDLLISMHALQTEEFTVRAEVLPSPAILKHCTTNAAQMLRMEGKIGIIRAGAFADLLILNANPLEDVTVLDRPEEHLLAVMKEGRVAMSLVAGLAKHEKL</sequence>
<evidence type="ECO:0000313" key="1">
    <source>
        <dbReference type="EMBL" id="KAJ9126292.1"/>
    </source>
</evidence>
<evidence type="ECO:0000313" key="2">
    <source>
        <dbReference type="Proteomes" id="UP001234202"/>
    </source>
</evidence>
<keyword evidence="2" id="KW-1185">Reference proteome</keyword>
<comment type="caution">
    <text evidence="1">The sequence shown here is derived from an EMBL/GenBank/DDBJ whole genome shotgun (WGS) entry which is preliminary data.</text>
</comment>
<organism evidence="1 2">
    <name type="scientific">Naganishia onofrii</name>
    <dbReference type="NCBI Taxonomy" id="1851511"/>
    <lineage>
        <taxon>Eukaryota</taxon>
        <taxon>Fungi</taxon>
        <taxon>Dikarya</taxon>
        <taxon>Basidiomycota</taxon>
        <taxon>Agaricomycotina</taxon>
        <taxon>Tremellomycetes</taxon>
        <taxon>Filobasidiales</taxon>
        <taxon>Filobasidiaceae</taxon>
        <taxon>Naganishia</taxon>
    </lineage>
</organism>
<reference evidence="1" key="1">
    <citation type="submission" date="2023-04" db="EMBL/GenBank/DDBJ databases">
        <title>Draft Genome sequencing of Naganishia species isolated from polar environments using Oxford Nanopore Technology.</title>
        <authorList>
            <person name="Leo P."/>
            <person name="Venkateswaran K."/>
        </authorList>
    </citation>
    <scope>NUCLEOTIDE SEQUENCE</scope>
    <source>
        <strain evidence="1">DBVPG 5303</strain>
    </source>
</reference>
<dbReference type="Proteomes" id="UP001234202">
    <property type="component" value="Unassembled WGS sequence"/>
</dbReference>
<name>A0ACC2XQQ0_9TREE</name>
<accession>A0ACC2XQQ0</accession>